<feature type="region of interest" description="Disordered" evidence="1">
    <location>
        <begin position="511"/>
        <end position="534"/>
    </location>
</feature>
<dbReference type="STRING" id="1212489.Ldro_2391"/>
<keyword evidence="3" id="KW-1185">Reference proteome</keyword>
<name>A0A0W0SRN1_9GAMM</name>
<gene>
    <name evidence="2" type="ORF">Ldro_2391</name>
</gene>
<dbReference type="EMBL" id="LNXY01000027">
    <property type="protein sequence ID" value="KTC86066.1"/>
    <property type="molecule type" value="Genomic_DNA"/>
</dbReference>
<evidence type="ECO:0000313" key="2">
    <source>
        <dbReference type="EMBL" id="KTC86066.1"/>
    </source>
</evidence>
<organism evidence="2 3">
    <name type="scientific">Legionella drozanskii LLAP-1</name>
    <dbReference type="NCBI Taxonomy" id="1212489"/>
    <lineage>
        <taxon>Bacteria</taxon>
        <taxon>Pseudomonadati</taxon>
        <taxon>Pseudomonadota</taxon>
        <taxon>Gammaproteobacteria</taxon>
        <taxon>Legionellales</taxon>
        <taxon>Legionellaceae</taxon>
        <taxon>Legionella</taxon>
    </lineage>
</organism>
<feature type="compositionally biased region" description="Polar residues" evidence="1">
    <location>
        <begin position="511"/>
        <end position="521"/>
    </location>
</feature>
<comment type="caution">
    <text evidence="2">The sequence shown here is derived from an EMBL/GenBank/DDBJ whole genome shotgun (WGS) entry which is preliminary data.</text>
</comment>
<evidence type="ECO:0000313" key="3">
    <source>
        <dbReference type="Proteomes" id="UP000054736"/>
    </source>
</evidence>
<dbReference type="Proteomes" id="UP000054736">
    <property type="component" value="Unassembled WGS sequence"/>
</dbReference>
<sequence length="534" mass="59923">METSEHKQVGDQIRIETLGNRYLQGSKDLSLEPTNNLKVKMMHTVDGIPVPLDPELSAGDLVMAADYYTKAGWGYELSLPPRTGDAVADNEALFNLPISAKESRAFREAYEDLASPTVKSSDIEEIYRIENKTYIPFFKSLNSLFQQAVFYFTVKDYGNKLNLNVAHFTPWSTRAYLVGHESALRMAALAFYFKKLAEGKPEEIPENYHEELNSIIQKIKKGGAYGFTETQLGDDEALCTELWQRYHALAVSRDLFVMHFYSDHFAGGHMGRIGLLREVMPKKFGFLGGILINNMHNEDNTDSVTVTPPYDTDSDAYTEIRDDSQAYGDGTYLGRGNDNTANLLINGMDNSLGDIARLMMTGERRDVEDYGGLTFLPEIDYKKAQPQPLLIYGLDQKVYFREDVSKILKLSPQDYQNTLQNPAAHGYKELTFFQAIKLIFKLRVLGFFYSPEPTKPEVKLGISYQQKAAATSTEHWVETNDSTIQVGLSSAVTGEHRGALRTSFSEQVTHSLLSPPKNDSGQAMPVEPSASYGY</sequence>
<dbReference type="RefSeq" id="WP_058496650.1">
    <property type="nucleotide sequence ID" value="NZ_CAAAIU010000001.1"/>
</dbReference>
<evidence type="ECO:0000256" key="1">
    <source>
        <dbReference type="SAM" id="MobiDB-lite"/>
    </source>
</evidence>
<dbReference type="OrthoDB" id="5649123at2"/>
<reference evidence="2 3" key="1">
    <citation type="submission" date="2015-11" db="EMBL/GenBank/DDBJ databases">
        <title>Genomic analysis of 38 Legionella species identifies large and diverse effector repertoires.</title>
        <authorList>
            <person name="Burstein D."/>
            <person name="Amaro F."/>
            <person name="Zusman T."/>
            <person name="Lifshitz Z."/>
            <person name="Cohen O."/>
            <person name="Gilbert J.A."/>
            <person name="Pupko T."/>
            <person name="Shuman H.A."/>
            <person name="Segal G."/>
        </authorList>
    </citation>
    <scope>NUCLEOTIDE SEQUENCE [LARGE SCALE GENOMIC DNA]</scope>
    <source>
        <strain evidence="2 3">ATCC 700990</strain>
    </source>
</reference>
<dbReference type="AlphaFoldDB" id="A0A0W0SRN1"/>
<proteinExistence type="predicted"/>
<protein>
    <submittedName>
        <fullName evidence="2">Dot/Icm secretion system substrate</fullName>
    </submittedName>
</protein>
<accession>A0A0W0SRN1</accession>
<dbReference type="PATRIC" id="fig|1212489.4.peg.2524"/>